<organism evidence="4 5">
    <name type="scientific">Posidoniimonas corsicana</name>
    <dbReference type="NCBI Taxonomy" id="1938618"/>
    <lineage>
        <taxon>Bacteria</taxon>
        <taxon>Pseudomonadati</taxon>
        <taxon>Planctomycetota</taxon>
        <taxon>Planctomycetia</taxon>
        <taxon>Pirellulales</taxon>
        <taxon>Lacipirellulaceae</taxon>
        <taxon>Posidoniimonas</taxon>
    </lineage>
</organism>
<dbReference type="PANTHER" id="PTHR30203">
    <property type="entry name" value="OUTER MEMBRANE CATION EFFLUX PROTEIN"/>
    <property type="match status" value="1"/>
</dbReference>
<dbReference type="Gene3D" id="1.20.1600.10">
    <property type="entry name" value="Outer membrane efflux proteins (OEP)"/>
    <property type="match status" value="1"/>
</dbReference>
<feature type="region of interest" description="Disordered" evidence="3">
    <location>
        <begin position="68"/>
        <end position="90"/>
    </location>
</feature>
<proteinExistence type="inferred from homology"/>
<comment type="caution">
    <text evidence="4">The sequence shown here is derived from an EMBL/GenBank/DDBJ whole genome shotgun (WGS) entry which is preliminary data.</text>
</comment>
<protein>
    <submittedName>
        <fullName evidence="4">Outer membrane efflux protein</fullName>
    </submittedName>
</protein>
<dbReference type="AlphaFoldDB" id="A0A5C5VBK2"/>
<dbReference type="InterPro" id="IPR010131">
    <property type="entry name" value="MdtP/NodT-like"/>
</dbReference>
<dbReference type="PANTHER" id="PTHR30203:SF24">
    <property type="entry name" value="BLR4935 PROTEIN"/>
    <property type="match status" value="1"/>
</dbReference>
<accession>A0A5C5VBK2</accession>
<name>A0A5C5VBK2_9BACT</name>
<dbReference type="SUPFAM" id="SSF56954">
    <property type="entry name" value="Outer membrane efflux proteins (OEP)"/>
    <property type="match status" value="1"/>
</dbReference>
<evidence type="ECO:0000313" key="4">
    <source>
        <dbReference type="EMBL" id="TWT35347.1"/>
    </source>
</evidence>
<sequence length="497" mass="53637">MNQRQSLTLTVSTLGAVGLSLVAGCRSGATHAPPHAVAAASIPAAGAQVSLDTAASPGSPLRLAQFEGQDEGTAPAPSATPNEAPLPLATGNAAASQPVDYFVGMAVGSHPRIRAARARVAAAIQRAPQARALDDPLLTNSFYPISDQALQTAAGRAGNTMALSQKYPWPEKRCTRAAIADRETQMAMARLDQLELEIEEMVRLAYYELWFADRSLEISRRNREIAAELITLAKARNQAGGSQQDVLRAQLQVDAIDDRLIGLARQKALAQADLAALVGDPGRANIEPTRELDNAALPDSVEELFAVAGECSPRLRELQWAVSRDRQKQQLACLNRYPDFTMGASWQSITESAAISPVANGHDNVGFMVGVTLPIWREKINASIREASAEVTASNRNFNAARDDTYRQIRRLVEQVGAAEEQLRLYNERVLPRAKQALKLASADYRGRLVDFGEVTDGFTEVLMFELQVARAEATLAGTMAQLRRAVGCEAMTADSR</sequence>
<dbReference type="Pfam" id="PF02321">
    <property type="entry name" value="OEP"/>
    <property type="match status" value="2"/>
</dbReference>
<comment type="similarity">
    <text evidence="1">Belongs to the outer membrane factor (OMF) (TC 1.B.17) family.</text>
</comment>
<dbReference type="PROSITE" id="PS51257">
    <property type="entry name" value="PROKAR_LIPOPROTEIN"/>
    <property type="match status" value="1"/>
</dbReference>
<evidence type="ECO:0000256" key="1">
    <source>
        <dbReference type="ARBA" id="ARBA00007613"/>
    </source>
</evidence>
<gene>
    <name evidence="4" type="ORF">KOR34_02380</name>
</gene>
<reference evidence="4 5" key="1">
    <citation type="submission" date="2019-02" db="EMBL/GenBank/DDBJ databases">
        <title>Deep-cultivation of Planctomycetes and their phenomic and genomic characterization uncovers novel biology.</title>
        <authorList>
            <person name="Wiegand S."/>
            <person name="Jogler M."/>
            <person name="Boedeker C."/>
            <person name="Pinto D."/>
            <person name="Vollmers J."/>
            <person name="Rivas-Marin E."/>
            <person name="Kohn T."/>
            <person name="Peeters S.H."/>
            <person name="Heuer A."/>
            <person name="Rast P."/>
            <person name="Oberbeckmann S."/>
            <person name="Bunk B."/>
            <person name="Jeske O."/>
            <person name="Meyerdierks A."/>
            <person name="Storesund J.E."/>
            <person name="Kallscheuer N."/>
            <person name="Luecker S."/>
            <person name="Lage O.M."/>
            <person name="Pohl T."/>
            <person name="Merkel B.J."/>
            <person name="Hornburger P."/>
            <person name="Mueller R.-W."/>
            <person name="Bruemmer F."/>
            <person name="Labrenz M."/>
            <person name="Spormann A.M."/>
            <person name="Op Den Camp H."/>
            <person name="Overmann J."/>
            <person name="Amann R."/>
            <person name="Jetten M.S.M."/>
            <person name="Mascher T."/>
            <person name="Medema M.H."/>
            <person name="Devos D.P."/>
            <person name="Kaster A.-K."/>
            <person name="Ovreas L."/>
            <person name="Rohde M."/>
            <person name="Galperin M.Y."/>
            <person name="Jogler C."/>
        </authorList>
    </citation>
    <scope>NUCLEOTIDE SEQUENCE [LARGE SCALE GENOMIC DNA]</scope>
    <source>
        <strain evidence="4 5">KOR34</strain>
    </source>
</reference>
<evidence type="ECO:0000256" key="3">
    <source>
        <dbReference type="SAM" id="MobiDB-lite"/>
    </source>
</evidence>
<keyword evidence="5" id="KW-1185">Reference proteome</keyword>
<dbReference type="EMBL" id="SIHJ01000001">
    <property type="protein sequence ID" value="TWT35347.1"/>
    <property type="molecule type" value="Genomic_DNA"/>
</dbReference>
<dbReference type="Proteomes" id="UP000316714">
    <property type="component" value="Unassembled WGS sequence"/>
</dbReference>
<dbReference type="InterPro" id="IPR003423">
    <property type="entry name" value="OMP_efflux"/>
</dbReference>
<evidence type="ECO:0000313" key="5">
    <source>
        <dbReference type="Proteomes" id="UP000316714"/>
    </source>
</evidence>
<evidence type="ECO:0000256" key="2">
    <source>
        <dbReference type="SAM" id="Coils"/>
    </source>
</evidence>
<dbReference type="GO" id="GO:0015562">
    <property type="term" value="F:efflux transmembrane transporter activity"/>
    <property type="evidence" value="ECO:0007669"/>
    <property type="project" value="InterPro"/>
</dbReference>
<feature type="coiled-coil region" evidence="2">
    <location>
        <begin position="402"/>
        <end position="429"/>
    </location>
</feature>
<keyword evidence="2" id="KW-0175">Coiled coil</keyword>